<proteinExistence type="predicted"/>
<dbReference type="EMBL" id="BPLR01013954">
    <property type="protein sequence ID" value="GIY65040.1"/>
    <property type="molecule type" value="Genomic_DNA"/>
</dbReference>
<dbReference type="AlphaFoldDB" id="A0AAV4V681"/>
<sequence length="89" mass="10313">MLWRFCYQPRSLEFQRKSSFISKPQNFICAKVSKIETTPAPSFSPWCSGAQTVIAPDARSICQRRAPLILHPRHPLTKREVQLSKRNDQ</sequence>
<name>A0AAV4V681_CAEEX</name>
<keyword evidence="2" id="KW-1185">Reference proteome</keyword>
<dbReference type="Proteomes" id="UP001054945">
    <property type="component" value="Unassembled WGS sequence"/>
</dbReference>
<evidence type="ECO:0000313" key="1">
    <source>
        <dbReference type="EMBL" id="GIY65040.1"/>
    </source>
</evidence>
<gene>
    <name evidence="1" type="ORF">CEXT_424651</name>
</gene>
<comment type="caution">
    <text evidence="1">The sequence shown here is derived from an EMBL/GenBank/DDBJ whole genome shotgun (WGS) entry which is preliminary data.</text>
</comment>
<accession>A0AAV4V681</accession>
<evidence type="ECO:0000313" key="2">
    <source>
        <dbReference type="Proteomes" id="UP001054945"/>
    </source>
</evidence>
<protein>
    <submittedName>
        <fullName evidence="1">Uncharacterized protein</fullName>
    </submittedName>
</protein>
<organism evidence="1 2">
    <name type="scientific">Caerostris extrusa</name>
    <name type="common">Bark spider</name>
    <name type="synonym">Caerostris bankana</name>
    <dbReference type="NCBI Taxonomy" id="172846"/>
    <lineage>
        <taxon>Eukaryota</taxon>
        <taxon>Metazoa</taxon>
        <taxon>Ecdysozoa</taxon>
        <taxon>Arthropoda</taxon>
        <taxon>Chelicerata</taxon>
        <taxon>Arachnida</taxon>
        <taxon>Araneae</taxon>
        <taxon>Araneomorphae</taxon>
        <taxon>Entelegynae</taxon>
        <taxon>Araneoidea</taxon>
        <taxon>Araneidae</taxon>
        <taxon>Caerostris</taxon>
    </lineage>
</organism>
<reference evidence="1 2" key="1">
    <citation type="submission" date="2021-06" db="EMBL/GenBank/DDBJ databases">
        <title>Caerostris extrusa draft genome.</title>
        <authorList>
            <person name="Kono N."/>
            <person name="Arakawa K."/>
        </authorList>
    </citation>
    <scope>NUCLEOTIDE SEQUENCE [LARGE SCALE GENOMIC DNA]</scope>
</reference>